<comment type="cofactor">
    <cofactor evidence="3">
        <name>Zn(2+)</name>
        <dbReference type="ChEBI" id="CHEBI:29105"/>
    </cofactor>
    <text evidence="3">Binds 1 zinc ion.</text>
</comment>
<keyword evidence="1 3" id="KW-0479">Metal-binding</keyword>
<keyword evidence="2 3" id="KW-0862">Zinc</keyword>
<dbReference type="SUPFAM" id="SSF57716">
    <property type="entry name" value="Glucocorticoid receptor-like (DNA-binding domain)"/>
    <property type="match status" value="1"/>
</dbReference>
<organism evidence="4 5">
    <name type="scientific">Candidatus Symbiobacter mobilis CR</name>
    <dbReference type="NCBI Taxonomy" id="946483"/>
    <lineage>
        <taxon>Bacteria</taxon>
        <taxon>Pseudomonadati</taxon>
        <taxon>Pseudomonadota</taxon>
        <taxon>Betaproteobacteria</taxon>
        <taxon>Burkholderiales</taxon>
        <taxon>Comamonadaceae</taxon>
    </lineage>
</organism>
<dbReference type="GO" id="GO:0008657">
    <property type="term" value="F:DNA topoisomerase type II (double strand cut, ATP-hydrolyzing) inhibitor activity"/>
    <property type="evidence" value="ECO:0007669"/>
    <property type="project" value="UniProtKB-UniRule"/>
</dbReference>
<dbReference type="OrthoDB" id="9809663at2"/>
<dbReference type="AlphaFoldDB" id="U5N6J2"/>
<dbReference type="eggNOG" id="COG3024">
    <property type="taxonomic scope" value="Bacteria"/>
</dbReference>
<feature type="binding site" evidence="3">
    <location>
        <position position="12"/>
    </location>
    <ligand>
        <name>Zn(2+)</name>
        <dbReference type="ChEBI" id="CHEBI:29105"/>
    </ligand>
</feature>
<accession>U5N6J2</accession>
<feature type="binding site" evidence="3">
    <location>
        <position position="32"/>
    </location>
    <ligand>
        <name>Zn(2+)</name>
        <dbReference type="ChEBI" id="CHEBI:29105"/>
    </ligand>
</feature>
<sequence>MNTEKRVPCPACRQPSVYSPSNPFRPFCGAQCRAIDLAAWASEGYRVTAVSTTEGEDYAVGIASRTSPSNLPPPKSLFQ</sequence>
<dbReference type="PANTHER" id="PTHR36150">
    <property type="entry name" value="DNA GYRASE INHIBITOR YACG"/>
    <property type="match status" value="1"/>
</dbReference>
<feature type="binding site" evidence="3">
    <location>
        <position position="9"/>
    </location>
    <ligand>
        <name>Zn(2+)</name>
        <dbReference type="ChEBI" id="CHEBI:29105"/>
    </ligand>
</feature>
<comment type="subunit">
    <text evidence="3">Interacts with GyrB.</text>
</comment>
<dbReference type="STRING" id="946483.Cenrod_1062"/>
<dbReference type="PANTHER" id="PTHR36150:SF1">
    <property type="entry name" value="DNA GYRASE INHIBITOR YACG"/>
    <property type="match status" value="1"/>
</dbReference>
<keyword evidence="5" id="KW-1185">Reference proteome</keyword>
<dbReference type="Pfam" id="PF03884">
    <property type="entry name" value="YacG"/>
    <property type="match status" value="1"/>
</dbReference>
<dbReference type="Proteomes" id="UP000017184">
    <property type="component" value="Chromosome"/>
</dbReference>
<gene>
    <name evidence="3" type="primary">yacG</name>
    <name evidence="4" type="ORF">Cenrod_1062</name>
</gene>
<evidence type="ECO:0000313" key="5">
    <source>
        <dbReference type="Proteomes" id="UP000017184"/>
    </source>
</evidence>
<dbReference type="RefSeq" id="WP_022771974.1">
    <property type="nucleotide sequence ID" value="NC_022576.1"/>
</dbReference>
<dbReference type="GO" id="GO:0008270">
    <property type="term" value="F:zinc ion binding"/>
    <property type="evidence" value="ECO:0007669"/>
    <property type="project" value="UniProtKB-UniRule"/>
</dbReference>
<evidence type="ECO:0000313" key="4">
    <source>
        <dbReference type="EMBL" id="AGX87156.1"/>
    </source>
</evidence>
<dbReference type="InterPro" id="IPR005584">
    <property type="entry name" value="DNA_gyrase_inhibitor_YacG"/>
</dbReference>
<reference evidence="4 5" key="1">
    <citation type="journal article" date="2013" name="Genome Biol.">
        <title>Genomic analysis reveals key aspects of prokaryotic symbiosis in the phototrophic consortium "Chlorochromatium aggregatum".</title>
        <authorList>
            <person name="Liu Z."/>
            <person name="Muller J."/>
            <person name="Li T."/>
            <person name="Alvey R.M."/>
            <person name="Vogl K."/>
            <person name="Frigaard N.U."/>
            <person name="Rockwell N.C."/>
            <person name="Boyd E.S."/>
            <person name="Tomsho L.P."/>
            <person name="Schuster S.C."/>
            <person name="Henke P."/>
            <person name="Rohde M."/>
            <person name="Overmann J."/>
            <person name="Bryant D.A."/>
        </authorList>
    </citation>
    <scope>NUCLEOTIDE SEQUENCE [LARGE SCALE GENOMIC DNA]</scope>
    <source>
        <strain evidence="4">CR</strain>
    </source>
</reference>
<dbReference type="HOGENOM" id="CLU_2599533_0_0_4"/>
<evidence type="ECO:0000256" key="2">
    <source>
        <dbReference type="ARBA" id="ARBA00022833"/>
    </source>
</evidence>
<dbReference type="KEGG" id="cbx:Cenrod_1062"/>
<comment type="similarity">
    <text evidence="3">Belongs to the DNA gyrase inhibitor YacG family.</text>
</comment>
<proteinExistence type="inferred from homology"/>
<evidence type="ECO:0000256" key="3">
    <source>
        <dbReference type="HAMAP-Rule" id="MF_00649"/>
    </source>
</evidence>
<dbReference type="EMBL" id="CP004885">
    <property type="protein sequence ID" value="AGX87156.1"/>
    <property type="molecule type" value="Genomic_DNA"/>
</dbReference>
<feature type="binding site" evidence="3">
    <location>
        <position position="28"/>
    </location>
    <ligand>
        <name>Zn(2+)</name>
        <dbReference type="ChEBI" id="CHEBI:29105"/>
    </ligand>
</feature>
<protein>
    <recommendedName>
        <fullName evidence="3">DNA gyrase inhibitor YacG</fullName>
    </recommendedName>
</protein>
<dbReference type="Gene3D" id="3.30.50.10">
    <property type="entry name" value="Erythroid Transcription Factor GATA-1, subunit A"/>
    <property type="match status" value="1"/>
</dbReference>
<dbReference type="HAMAP" id="MF_00649">
    <property type="entry name" value="DNA_gyrase_inhibitor_YacG"/>
    <property type="match status" value="1"/>
</dbReference>
<comment type="function">
    <text evidence="3">Inhibits all the catalytic activities of DNA gyrase by preventing its interaction with DNA. Acts by binding directly to the C-terminal domain of GyrB, which probably disrupts DNA binding by the gyrase.</text>
</comment>
<dbReference type="GO" id="GO:0006355">
    <property type="term" value="P:regulation of DNA-templated transcription"/>
    <property type="evidence" value="ECO:0007669"/>
    <property type="project" value="InterPro"/>
</dbReference>
<dbReference type="InterPro" id="IPR013088">
    <property type="entry name" value="Znf_NHR/GATA"/>
</dbReference>
<name>U5N6J2_9BURK</name>
<evidence type="ECO:0000256" key="1">
    <source>
        <dbReference type="ARBA" id="ARBA00022723"/>
    </source>
</evidence>